<proteinExistence type="predicted"/>
<evidence type="ECO:0000313" key="2">
    <source>
        <dbReference type="EMBL" id="SCL36702.1"/>
    </source>
</evidence>
<keyword evidence="3" id="KW-1185">Reference proteome</keyword>
<dbReference type="CDD" id="cd04301">
    <property type="entry name" value="NAT_SF"/>
    <property type="match status" value="1"/>
</dbReference>
<sequence length="163" mass="17728">MKIRDATIADWPLIWPFLREIVAAGETYTWPRDIGEEQARRMWLVPPPGRTVVAVDPDGTVLGSAKLVPNQAGPGNHVANASFMVAPAAAGRGVGRALGAHVLELARAEGYRAMQFNAVVATNTRAVGLWRSLGFDVVGRVPDGFRHPTEGYVDLLVMYRRLV</sequence>
<keyword evidence="2" id="KW-0012">Acyltransferase</keyword>
<dbReference type="InterPro" id="IPR016181">
    <property type="entry name" value="Acyl_CoA_acyltransferase"/>
</dbReference>
<dbReference type="EMBL" id="FMHV01000002">
    <property type="protein sequence ID" value="SCL36702.1"/>
    <property type="molecule type" value="Genomic_DNA"/>
</dbReference>
<keyword evidence="2" id="KW-0808">Transferase</keyword>
<evidence type="ECO:0000259" key="1">
    <source>
        <dbReference type="PROSITE" id="PS51186"/>
    </source>
</evidence>
<protein>
    <submittedName>
        <fullName evidence="2">L-amino acid N-acyltransferase YncA</fullName>
    </submittedName>
</protein>
<dbReference type="SUPFAM" id="SSF55729">
    <property type="entry name" value="Acyl-CoA N-acyltransferases (Nat)"/>
    <property type="match status" value="1"/>
</dbReference>
<accession>A0A1C6T562</accession>
<gene>
    <name evidence="2" type="ORF">GA0070624_5624</name>
</gene>
<dbReference type="RefSeq" id="WP_091345830.1">
    <property type="nucleotide sequence ID" value="NZ_FMHV01000002.1"/>
</dbReference>
<dbReference type="Proteomes" id="UP000199413">
    <property type="component" value="Unassembled WGS sequence"/>
</dbReference>
<dbReference type="AlphaFoldDB" id="A0A1C6T562"/>
<dbReference type="STRING" id="568872.GA0070624_5624"/>
<dbReference type="InterPro" id="IPR000182">
    <property type="entry name" value="GNAT_dom"/>
</dbReference>
<dbReference type="OrthoDB" id="9788300at2"/>
<dbReference type="GO" id="GO:0016747">
    <property type="term" value="F:acyltransferase activity, transferring groups other than amino-acyl groups"/>
    <property type="evidence" value="ECO:0007669"/>
    <property type="project" value="InterPro"/>
</dbReference>
<dbReference type="InterPro" id="IPR052742">
    <property type="entry name" value="Mito_N-acetyltransferase"/>
</dbReference>
<dbReference type="PROSITE" id="PS51186">
    <property type="entry name" value="GNAT"/>
    <property type="match status" value="1"/>
</dbReference>
<dbReference type="PANTHER" id="PTHR43138:SF1">
    <property type="entry name" value="N-ACETYLTRANSFERASE ACA1"/>
    <property type="match status" value="1"/>
</dbReference>
<dbReference type="PANTHER" id="PTHR43138">
    <property type="entry name" value="ACETYLTRANSFERASE, GNAT FAMILY"/>
    <property type="match status" value="1"/>
</dbReference>
<evidence type="ECO:0000313" key="3">
    <source>
        <dbReference type="Proteomes" id="UP000199413"/>
    </source>
</evidence>
<dbReference type="Pfam" id="PF00583">
    <property type="entry name" value="Acetyltransf_1"/>
    <property type="match status" value="1"/>
</dbReference>
<feature type="domain" description="N-acetyltransferase" evidence="1">
    <location>
        <begin position="1"/>
        <end position="163"/>
    </location>
</feature>
<reference evidence="3" key="1">
    <citation type="submission" date="2016-06" db="EMBL/GenBank/DDBJ databases">
        <authorList>
            <person name="Varghese N."/>
            <person name="Submissions Spin"/>
        </authorList>
    </citation>
    <scope>NUCLEOTIDE SEQUENCE [LARGE SCALE GENOMIC DNA]</scope>
    <source>
        <strain evidence="3">DSM 45431</strain>
    </source>
</reference>
<organism evidence="2 3">
    <name type="scientific">Micromonospora rhizosphaerae</name>
    <dbReference type="NCBI Taxonomy" id="568872"/>
    <lineage>
        <taxon>Bacteria</taxon>
        <taxon>Bacillati</taxon>
        <taxon>Actinomycetota</taxon>
        <taxon>Actinomycetes</taxon>
        <taxon>Micromonosporales</taxon>
        <taxon>Micromonosporaceae</taxon>
        <taxon>Micromonospora</taxon>
    </lineage>
</organism>
<name>A0A1C6T562_9ACTN</name>
<dbReference type="Gene3D" id="3.40.630.30">
    <property type="match status" value="1"/>
</dbReference>